<keyword evidence="1" id="KW-0963">Cytoplasm</keyword>
<dbReference type="SUPFAM" id="SSF48657">
    <property type="entry name" value="FinO-like"/>
    <property type="match status" value="1"/>
</dbReference>
<dbReference type="InterPro" id="IPR023529">
    <property type="entry name" value="ProQ"/>
</dbReference>
<feature type="coiled-coil region" evidence="4">
    <location>
        <begin position="111"/>
        <end position="138"/>
    </location>
</feature>
<keyword evidence="4" id="KW-0175">Coiled coil</keyword>
<evidence type="ECO:0000313" key="7">
    <source>
        <dbReference type="Proteomes" id="UP000318422"/>
    </source>
</evidence>
<keyword evidence="3" id="KW-0143">Chaperone</keyword>
<evidence type="ECO:0000313" key="6">
    <source>
        <dbReference type="EMBL" id="GEC96504.1"/>
    </source>
</evidence>
<dbReference type="RefSeq" id="WP_141352873.1">
    <property type="nucleotide sequence ID" value="NZ_BJNV01000045.1"/>
</dbReference>
<dbReference type="OrthoDB" id="9180746at2"/>
<evidence type="ECO:0000256" key="3">
    <source>
        <dbReference type="ARBA" id="ARBA00023186"/>
    </source>
</evidence>
<organism evidence="6 7">
    <name type="scientific">Zoogloea ramigera</name>
    <dbReference type="NCBI Taxonomy" id="350"/>
    <lineage>
        <taxon>Bacteria</taxon>
        <taxon>Pseudomonadati</taxon>
        <taxon>Pseudomonadota</taxon>
        <taxon>Betaproteobacteria</taxon>
        <taxon>Rhodocyclales</taxon>
        <taxon>Zoogloeaceae</taxon>
        <taxon>Zoogloea</taxon>
    </lineage>
</organism>
<proteinExistence type="predicted"/>
<dbReference type="AlphaFoldDB" id="A0A4Y4CYC0"/>
<sequence length="148" mass="16329">MDNTTPNQTAPAEIRSAKEMLKVLRAAFPVFAEFKPLAIGIDKQVMAIHPEFEKKLLRPAMGFHTRSISYLKAMQNASNRFNLDGTPADPVTAEQRDHAAQQLREHFKAGAEKRRAEKAAAEAAAAEAAAEAERTRKLEALASKFGRK</sequence>
<dbReference type="EMBL" id="BJNV01000045">
    <property type="protein sequence ID" value="GEC96504.1"/>
    <property type="molecule type" value="Genomic_DNA"/>
</dbReference>
<keyword evidence="7" id="KW-1185">Reference proteome</keyword>
<dbReference type="GO" id="GO:0034057">
    <property type="term" value="F:RNA strand-exchange activity"/>
    <property type="evidence" value="ECO:0007669"/>
    <property type="project" value="InterPro"/>
</dbReference>
<dbReference type="Pfam" id="PF04352">
    <property type="entry name" value="ProQ"/>
    <property type="match status" value="1"/>
</dbReference>
<dbReference type="PANTHER" id="PTHR38106:SF1">
    <property type="entry name" value="RNA CHAPERONE PROQ"/>
    <property type="match status" value="1"/>
</dbReference>
<dbReference type="GO" id="GO:0005829">
    <property type="term" value="C:cytosol"/>
    <property type="evidence" value="ECO:0007669"/>
    <property type="project" value="TreeGrafter"/>
</dbReference>
<keyword evidence="2" id="KW-0694">RNA-binding</keyword>
<dbReference type="PANTHER" id="PTHR38106">
    <property type="entry name" value="RNA CHAPERONE PROQ"/>
    <property type="match status" value="1"/>
</dbReference>
<comment type="caution">
    <text evidence="6">The sequence shown here is derived from an EMBL/GenBank/DDBJ whole genome shotgun (WGS) entry which is preliminary data.</text>
</comment>
<feature type="domain" description="ProQ/FinO" evidence="5">
    <location>
        <begin position="12"/>
        <end position="119"/>
    </location>
</feature>
<evidence type="ECO:0000256" key="4">
    <source>
        <dbReference type="SAM" id="Coils"/>
    </source>
</evidence>
<dbReference type="InterPro" id="IPR036442">
    <property type="entry name" value="ProQ/FinO_sf"/>
</dbReference>
<dbReference type="Proteomes" id="UP000318422">
    <property type="component" value="Unassembled WGS sequence"/>
</dbReference>
<dbReference type="GO" id="GO:0010608">
    <property type="term" value="P:post-transcriptional regulation of gene expression"/>
    <property type="evidence" value="ECO:0007669"/>
    <property type="project" value="InterPro"/>
</dbReference>
<evidence type="ECO:0000256" key="2">
    <source>
        <dbReference type="ARBA" id="ARBA00022884"/>
    </source>
</evidence>
<reference evidence="6 7" key="1">
    <citation type="submission" date="2019-06" db="EMBL/GenBank/DDBJ databases">
        <title>Whole genome shotgun sequence of Zoogloea ramigera NBRC 15342.</title>
        <authorList>
            <person name="Hosoyama A."/>
            <person name="Uohara A."/>
            <person name="Ohji S."/>
            <person name="Ichikawa N."/>
        </authorList>
    </citation>
    <scope>NUCLEOTIDE SEQUENCE [LARGE SCALE GENOMIC DNA]</scope>
    <source>
        <strain evidence="6 7">NBRC 15342</strain>
    </source>
</reference>
<accession>A0A4Y4CYC0</accession>
<dbReference type="Gene3D" id="1.10.1710.10">
    <property type="entry name" value="ProQ/FinO domain"/>
    <property type="match status" value="1"/>
</dbReference>
<dbReference type="GO" id="GO:0033592">
    <property type="term" value="F:RNA strand annealing activity"/>
    <property type="evidence" value="ECO:0007669"/>
    <property type="project" value="InterPro"/>
</dbReference>
<name>A0A4Y4CYC0_ZOORA</name>
<protein>
    <recommendedName>
        <fullName evidence="5">ProQ/FinO domain-containing protein</fullName>
    </recommendedName>
</protein>
<dbReference type="SMART" id="SM00945">
    <property type="entry name" value="ProQ"/>
    <property type="match status" value="1"/>
</dbReference>
<dbReference type="InterPro" id="IPR016103">
    <property type="entry name" value="ProQ/FinO"/>
</dbReference>
<evidence type="ECO:0000259" key="5">
    <source>
        <dbReference type="SMART" id="SM00945"/>
    </source>
</evidence>
<gene>
    <name evidence="6" type="ORF">ZRA01_25770</name>
</gene>
<evidence type="ECO:0000256" key="1">
    <source>
        <dbReference type="ARBA" id="ARBA00022490"/>
    </source>
</evidence>